<dbReference type="WBParaSite" id="L893_g27533.t1">
    <property type="protein sequence ID" value="L893_g27533.t1"/>
    <property type="gene ID" value="L893_g27533"/>
</dbReference>
<evidence type="ECO:0000313" key="3">
    <source>
        <dbReference type="WBParaSite" id="L893_g27533.t1"/>
    </source>
</evidence>
<evidence type="ECO:0000256" key="1">
    <source>
        <dbReference type="SAM" id="Phobius"/>
    </source>
</evidence>
<feature type="transmembrane region" description="Helical" evidence="1">
    <location>
        <begin position="37"/>
        <end position="57"/>
    </location>
</feature>
<dbReference type="Proteomes" id="UP000095287">
    <property type="component" value="Unplaced"/>
</dbReference>
<reference evidence="3" key="1">
    <citation type="submission" date="2016-11" db="UniProtKB">
        <authorList>
            <consortium name="WormBaseParasite"/>
        </authorList>
    </citation>
    <scope>IDENTIFICATION</scope>
</reference>
<keyword evidence="1" id="KW-0812">Transmembrane</keyword>
<evidence type="ECO:0000313" key="2">
    <source>
        <dbReference type="Proteomes" id="UP000095287"/>
    </source>
</evidence>
<keyword evidence="1" id="KW-1133">Transmembrane helix</keyword>
<keyword evidence="2" id="KW-1185">Reference proteome</keyword>
<name>A0A1I7ZLN4_9BILA</name>
<organism evidence="2 3">
    <name type="scientific">Steinernema glaseri</name>
    <dbReference type="NCBI Taxonomy" id="37863"/>
    <lineage>
        <taxon>Eukaryota</taxon>
        <taxon>Metazoa</taxon>
        <taxon>Ecdysozoa</taxon>
        <taxon>Nematoda</taxon>
        <taxon>Chromadorea</taxon>
        <taxon>Rhabditida</taxon>
        <taxon>Tylenchina</taxon>
        <taxon>Panagrolaimomorpha</taxon>
        <taxon>Strongyloidoidea</taxon>
        <taxon>Steinernematidae</taxon>
        <taxon>Steinernema</taxon>
    </lineage>
</organism>
<sequence>MAAPPLPIKVVDMPPPASPPPFYIQAKPKKSCRWTTLAFVVLLVWLSASALIVLHLGPECLFKKFSKSSDDDVLKTDALKQRSDDASENSVVDVSDPYQCHVPTVIQGYEKFKTHMQCLRVS</sequence>
<proteinExistence type="predicted"/>
<keyword evidence="1" id="KW-0472">Membrane</keyword>
<protein>
    <submittedName>
        <fullName evidence="3">Uncharacterized protein</fullName>
    </submittedName>
</protein>
<dbReference type="AlphaFoldDB" id="A0A1I7ZLN4"/>
<accession>A0A1I7ZLN4</accession>